<dbReference type="EMBL" id="AEIJ01000417">
    <property type="status" value="NOT_ANNOTATED_CDS"/>
    <property type="molecule type" value="Genomic_DNA"/>
</dbReference>
<evidence type="ECO:0000313" key="2">
    <source>
        <dbReference type="EMBL" id="KDE05368.1"/>
    </source>
</evidence>
<dbReference type="Pfam" id="PF10336">
    <property type="entry name" value="DUF2420"/>
    <property type="match status" value="1"/>
</dbReference>
<feature type="compositionally biased region" description="Pro residues" evidence="1">
    <location>
        <begin position="402"/>
        <end position="411"/>
    </location>
</feature>
<organism evidence="2">
    <name type="scientific">Microbotryum lychnidis-dioicae (strain p1A1 Lamole / MvSl-1064)</name>
    <name type="common">Anther smut fungus</name>
    <dbReference type="NCBI Taxonomy" id="683840"/>
    <lineage>
        <taxon>Eukaryota</taxon>
        <taxon>Fungi</taxon>
        <taxon>Dikarya</taxon>
        <taxon>Basidiomycota</taxon>
        <taxon>Pucciniomycotina</taxon>
        <taxon>Microbotryomycetes</taxon>
        <taxon>Microbotryales</taxon>
        <taxon>Microbotryaceae</taxon>
        <taxon>Microbotryum</taxon>
    </lineage>
</organism>
<dbReference type="EMBL" id="GL541688">
    <property type="protein sequence ID" value="KDE05368.1"/>
    <property type="molecule type" value="Genomic_DNA"/>
</dbReference>
<feature type="region of interest" description="Disordered" evidence="1">
    <location>
        <begin position="575"/>
        <end position="646"/>
    </location>
</feature>
<feature type="region of interest" description="Disordered" evidence="1">
    <location>
        <begin position="301"/>
        <end position="341"/>
    </location>
</feature>
<feature type="region of interest" description="Disordered" evidence="1">
    <location>
        <begin position="184"/>
        <end position="210"/>
    </location>
</feature>
<dbReference type="HOGENOM" id="CLU_339245_0_0_1"/>
<feature type="region of interest" description="Disordered" evidence="1">
    <location>
        <begin position="384"/>
        <end position="412"/>
    </location>
</feature>
<feature type="compositionally biased region" description="Basic and acidic residues" evidence="1">
    <location>
        <begin position="583"/>
        <end position="599"/>
    </location>
</feature>
<name>U5HAR1_USTV1</name>
<keyword evidence="4" id="KW-1185">Reference proteome</keyword>
<proteinExistence type="predicted"/>
<feature type="compositionally biased region" description="Low complexity" evidence="1">
    <location>
        <begin position="67"/>
        <end position="80"/>
    </location>
</feature>
<protein>
    <submittedName>
        <fullName evidence="2 3">Uncharacterized protein</fullName>
    </submittedName>
</protein>
<accession>U5HAR1</accession>
<reference evidence="2 4" key="3">
    <citation type="journal article" date="2015" name="BMC Genomics">
        <title>Sex and parasites: genomic and transcriptomic analysis of Microbotryum lychnidis-dioicae, the biotrophic and plant-castrating anther smut fungus.</title>
        <authorList>
            <person name="Perlin M.H."/>
            <person name="Amselem J."/>
            <person name="Fontanillas E."/>
            <person name="Toh S.S."/>
            <person name="Chen Z."/>
            <person name="Goldberg J."/>
            <person name="Duplessis S."/>
            <person name="Henrissat B."/>
            <person name="Young S."/>
            <person name="Zeng Q."/>
            <person name="Aguileta G."/>
            <person name="Petit E."/>
            <person name="Badouin H."/>
            <person name="Andrews J."/>
            <person name="Razeeq D."/>
            <person name="Gabaldon T."/>
            <person name="Quesneville H."/>
            <person name="Giraud T."/>
            <person name="Hood M.E."/>
            <person name="Schultz D.J."/>
            <person name="Cuomo C.A."/>
        </authorList>
    </citation>
    <scope>NUCLEOTIDE SEQUENCE [LARGE SCALE GENOMIC DNA]</scope>
    <source>
        <strain evidence="2">P1A1 Lamole</strain>
        <strain evidence="4">p1A1 Lamole</strain>
    </source>
</reference>
<reference evidence="2" key="2">
    <citation type="submission" date="2010-11" db="EMBL/GenBank/DDBJ databases">
        <authorList>
            <consortium name="The Broad Institute Genome Sequencing Platform"/>
            <person name="Earl A."/>
            <person name="Ward D."/>
            <person name="Feldgarden M."/>
            <person name="Gevers D."/>
            <person name="Butler R."/>
            <person name="Young S.K."/>
            <person name="Zeng Q."/>
            <person name="Gargeya S."/>
            <person name="Fitzgerald M."/>
            <person name="Haas B."/>
            <person name="Abouelleil A."/>
            <person name="Alvarado L."/>
            <person name="Arachchi H.M."/>
            <person name="Berlin A."/>
            <person name="Brown A."/>
            <person name="Chapman S.B."/>
            <person name="Chen Z."/>
            <person name="Dunbar C."/>
            <person name="Freedman E."/>
            <person name="Gearin G."/>
            <person name="Gellesch M."/>
            <person name="Goldberg J."/>
            <person name="Griggs A."/>
            <person name="Gujja S."/>
            <person name="Heilman E."/>
            <person name="Heiman D."/>
            <person name="Howarth C."/>
            <person name="Larson L."/>
            <person name="Lui A."/>
            <person name="MacDonald P.J.P."/>
            <person name="Mehta T."/>
            <person name="Montmayeur A."/>
            <person name="Murphy C."/>
            <person name="Neiman D."/>
            <person name="Pearson M."/>
            <person name="Priest M."/>
            <person name="Roberts A."/>
            <person name="Saif S."/>
            <person name="Shea T."/>
            <person name="Shenoy N."/>
            <person name="Sisk P."/>
            <person name="Stolte C."/>
            <person name="Sykes S."/>
            <person name="White J."/>
            <person name="Yandava C."/>
            <person name="Wortman J."/>
            <person name="Nusbaum C."/>
            <person name="Birren B."/>
        </authorList>
    </citation>
    <scope>NUCLEOTIDE SEQUENCE</scope>
    <source>
        <strain evidence="2">P1A1 Lamole</strain>
    </source>
</reference>
<dbReference type="AlphaFoldDB" id="U5HAR1"/>
<feature type="compositionally biased region" description="Basic and acidic residues" evidence="1">
    <location>
        <begin position="607"/>
        <end position="616"/>
    </location>
</feature>
<reference evidence="3" key="4">
    <citation type="submission" date="2015-06" db="UniProtKB">
        <authorList>
            <consortium name="EnsemblFungi"/>
        </authorList>
    </citation>
    <scope>IDENTIFICATION</scope>
</reference>
<feature type="compositionally biased region" description="Basic and acidic residues" evidence="1">
    <location>
        <begin position="811"/>
        <end position="820"/>
    </location>
</feature>
<feature type="compositionally biased region" description="Low complexity" evidence="1">
    <location>
        <begin position="303"/>
        <end position="321"/>
    </location>
</feature>
<dbReference type="InParanoid" id="U5HAR1"/>
<evidence type="ECO:0000256" key="1">
    <source>
        <dbReference type="SAM" id="MobiDB-lite"/>
    </source>
</evidence>
<gene>
    <name evidence="2" type="ORF">MVLG_04279</name>
</gene>
<dbReference type="OMA" id="ESHELYY"/>
<evidence type="ECO:0000313" key="3">
    <source>
        <dbReference type="EnsemblFungi" id="MVLG_04279T0"/>
    </source>
</evidence>
<evidence type="ECO:0000313" key="4">
    <source>
        <dbReference type="Proteomes" id="UP000017200"/>
    </source>
</evidence>
<feature type="compositionally biased region" description="Acidic residues" evidence="1">
    <location>
        <begin position="384"/>
        <end position="398"/>
    </location>
</feature>
<dbReference type="OrthoDB" id="2507795at2759"/>
<reference evidence="4" key="1">
    <citation type="submission" date="2010-11" db="EMBL/GenBank/DDBJ databases">
        <title>The genome sequence of Microbotryum violaceum strain p1A1 Lamole.</title>
        <authorList>
            <person name="Cuomo C."/>
            <person name="Perlin M."/>
            <person name="Young S.K."/>
            <person name="Zeng Q."/>
            <person name="Gargeya S."/>
            <person name="Alvarado L."/>
            <person name="Berlin A."/>
            <person name="Chapman S.B."/>
            <person name="Chen Z."/>
            <person name="Freedman E."/>
            <person name="Gellesch M."/>
            <person name="Goldberg J."/>
            <person name="Griggs A."/>
            <person name="Gujja S."/>
            <person name="Heilman E."/>
            <person name="Heiman D."/>
            <person name="Howarth C."/>
            <person name="Mehta T."/>
            <person name="Neiman D."/>
            <person name="Pearson M."/>
            <person name="Roberts A."/>
            <person name="Saif S."/>
            <person name="Shea T."/>
            <person name="Shenoy N."/>
            <person name="Sisk P."/>
            <person name="Stolte C."/>
            <person name="Sykes S."/>
            <person name="White J."/>
            <person name="Yandava C."/>
            <person name="Haas B."/>
            <person name="Nusbaum C."/>
            <person name="Birren B."/>
        </authorList>
    </citation>
    <scope>NUCLEOTIDE SEQUENCE [LARGE SCALE GENOMIC DNA]</scope>
    <source>
        <strain evidence="4">p1A1 Lamole</strain>
    </source>
</reference>
<dbReference type="InterPro" id="IPR018822">
    <property type="entry name" value="UPF0646"/>
</dbReference>
<dbReference type="EnsemblFungi" id="MVLG_04279T0">
    <property type="protein sequence ID" value="MVLG_04279T0"/>
    <property type="gene ID" value="MVLG_04279"/>
</dbReference>
<feature type="region of interest" description="Disordered" evidence="1">
    <location>
        <begin position="67"/>
        <end position="133"/>
    </location>
</feature>
<feature type="compositionally biased region" description="Low complexity" evidence="1">
    <location>
        <begin position="113"/>
        <end position="131"/>
    </location>
</feature>
<dbReference type="STRING" id="683840.U5HAR1"/>
<dbReference type="Proteomes" id="UP000017200">
    <property type="component" value="Unassembled WGS sequence"/>
</dbReference>
<feature type="region of interest" description="Disordered" evidence="1">
    <location>
        <begin position="766"/>
        <end position="840"/>
    </location>
</feature>
<sequence length="840" mass="89244">MNLDDAMLDAAVEVPEAEMKIDYGEDDDGVVEGGDDDALMQDEAQTVAVGTAAGGAAATDGDGMLMLLDDSLAPTPTPAMDADDEPEAANDNGLEPISLPPNTLFHSPPPSSSPVSTSTSTSSSSGPSYTSIAPPTLPFHPGFSSPPLINVSSNELQLSALGHSAAAVTPSRLSSAPFSLRMDHPAPIVSPTPGFDPAQLTANDHETSDARSLLTPLADGTQQSLLVPQRALASQHQHSSDDVQTQDQAIEALGPGTTRIVQEQQLRQQSEDDPDVDGVAKQENEVIIRQGLDGHIIVETEQRNSVPPRSVSASASASNASGSTSEGDDEQQQQRNGGQVRQINSVKVVEAVGASSGLLKRPLIDKAVLEFFGLGDEAALQISEDDDAEEESVAEGETADAPPRPAPPPLAPTVLLQFGEDRYTMFRAAPVVEDGQDAEDLPILFGERKDHHLYYEQIEALFEALHASLPGLESTQAEYSLEIDGLGIVLQEDNVYTREVSLYDFHRLHSGCGLPGRMLVKLAECEGPRFPTGFNALMQHIMRVADGREDSLAAGGEEEEKEEAYEEALEEVEAGEAEAEVEAEAKAEAEAEVVPKEAEAAAEGSSYDEREWHETTEGGEEYGEAEEGSEVYEAAEDEEAEEEAYEELNAEDLAAVVEGAQKDYVLAQDQVEEANGEAMTATGEEVNGHSVNGHKAVAAEERIPKSIKALRSEPLELSYDTPESTGCESPAIPLDKREAVVEAATAPTEQNGNGTTEASVVGKEVLNTEGTFNVSSEVVIDYDETPDAPTLQDGAKRSRSSLTEGDDVEAVEEKDTNDSKRQRRSTSPSNQVVEAPKGGA</sequence>
<feature type="compositionally biased region" description="Acidic residues" evidence="1">
    <location>
        <begin position="617"/>
        <end position="646"/>
    </location>
</feature>